<dbReference type="RefSeq" id="WP_149816107.1">
    <property type="nucleotide sequence ID" value="NZ_VUOA01000014.1"/>
</dbReference>
<organism evidence="1 2">
    <name type="scientific">Salinarimonas soli</name>
    <dbReference type="NCBI Taxonomy" id="1638099"/>
    <lineage>
        <taxon>Bacteria</taxon>
        <taxon>Pseudomonadati</taxon>
        <taxon>Pseudomonadota</taxon>
        <taxon>Alphaproteobacteria</taxon>
        <taxon>Hyphomicrobiales</taxon>
        <taxon>Salinarimonadaceae</taxon>
        <taxon>Salinarimonas</taxon>
    </lineage>
</organism>
<evidence type="ECO:0000313" key="2">
    <source>
        <dbReference type="Proteomes" id="UP000323142"/>
    </source>
</evidence>
<reference evidence="1 2" key="1">
    <citation type="submission" date="2019-09" db="EMBL/GenBank/DDBJ databases">
        <title>Salinarimonas rosea gen. nov., sp. nov., a new member of the a-2 subgroup of the Proteobacteria.</title>
        <authorList>
            <person name="Liu J."/>
        </authorList>
    </citation>
    <scope>NUCLEOTIDE SEQUENCE [LARGE SCALE GENOMIC DNA]</scope>
    <source>
        <strain evidence="1 2">BN140002</strain>
    </source>
</reference>
<comment type="caution">
    <text evidence="1">The sequence shown here is derived from an EMBL/GenBank/DDBJ whole genome shotgun (WGS) entry which is preliminary data.</text>
</comment>
<keyword evidence="2" id="KW-1185">Reference proteome</keyword>
<proteinExistence type="predicted"/>
<name>A0A5B2VIK8_9HYPH</name>
<reference evidence="1 2" key="2">
    <citation type="submission" date="2019-09" db="EMBL/GenBank/DDBJ databases">
        <authorList>
            <person name="Jin C."/>
        </authorList>
    </citation>
    <scope>NUCLEOTIDE SEQUENCE [LARGE SCALE GENOMIC DNA]</scope>
    <source>
        <strain evidence="1 2">BN140002</strain>
    </source>
</reference>
<dbReference type="EMBL" id="VUOA01000014">
    <property type="protein sequence ID" value="KAA2238159.1"/>
    <property type="molecule type" value="Genomic_DNA"/>
</dbReference>
<accession>A0A5B2VIK8</accession>
<gene>
    <name evidence="1" type="ORF">F0L46_05780</name>
</gene>
<dbReference type="AlphaFoldDB" id="A0A5B2VIK8"/>
<dbReference type="Proteomes" id="UP000323142">
    <property type="component" value="Unassembled WGS sequence"/>
</dbReference>
<evidence type="ECO:0000313" key="1">
    <source>
        <dbReference type="EMBL" id="KAA2238159.1"/>
    </source>
</evidence>
<sequence>MTARNAHPPVREAYNLFRRRSEPDLVCAVPEDRTVPEFVTASDWEFGGKTTGAPMGDFDLQAARASVRFNGFYLYHAYLSRMQAGQAR</sequence>
<dbReference type="OrthoDB" id="7916358at2"/>
<protein>
    <submittedName>
        <fullName evidence="1">Adenylosuccinate synthetase</fullName>
    </submittedName>
</protein>